<dbReference type="SUPFAM" id="SSF52540">
    <property type="entry name" value="P-loop containing nucleoside triphosphate hydrolases"/>
    <property type="match status" value="1"/>
</dbReference>
<evidence type="ECO:0000259" key="5">
    <source>
        <dbReference type="PROSITE" id="PS50893"/>
    </source>
</evidence>
<dbReference type="RefSeq" id="WP_186935485.1">
    <property type="nucleotide sequence ID" value="NZ_JACOPS010000003.1"/>
</dbReference>
<accession>A0ABR7HLC2</accession>
<name>A0ABR7HLC2_9FIRM</name>
<dbReference type="PROSITE" id="PS50893">
    <property type="entry name" value="ABC_TRANSPORTER_2"/>
    <property type="match status" value="1"/>
</dbReference>
<dbReference type="EMBL" id="JACOPS010000003">
    <property type="protein sequence ID" value="MBC5728335.1"/>
    <property type="molecule type" value="Genomic_DNA"/>
</dbReference>
<dbReference type="InterPro" id="IPR017871">
    <property type="entry name" value="ABC_transporter-like_CS"/>
</dbReference>
<sequence length="297" mass="32902">MSAILSTQNLVKKYGYKIVSNNISLTINKGDIYGFVGKNGAGKTTFMRQVLGLAFPDSGEITLFGGEPLNTARKKIGSLIEFPSIYKNCTAYENMKRMAILTGSSDKCVRKILDFVGLGNTGNKKAGQFSLGMRQRLGIAMALLGNPELLILDEPINGLDPTGIMEIRDLIIRLNTEKKITFMISSHLLEELSKIATRYGFIHDGKLIEEISAVELSQKCSDRVLIVPDNPQKAAEILSKIMPPQQIHIYNKSVYLDSMIDRTGQINKYLVENGVTVNQISIHAINLEEYFLRKVGA</sequence>
<evidence type="ECO:0000256" key="3">
    <source>
        <dbReference type="ARBA" id="ARBA00022741"/>
    </source>
</evidence>
<dbReference type="Pfam" id="PF00005">
    <property type="entry name" value="ABC_tran"/>
    <property type="match status" value="1"/>
</dbReference>
<dbReference type="InterPro" id="IPR003439">
    <property type="entry name" value="ABC_transporter-like_ATP-bd"/>
</dbReference>
<dbReference type="SMART" id="SM00382">
    <property type="entry name" value="AAA"/>
    <property type="match status" value="1"/>
</dbReference>
<evidence type="ECO:0000313" key="7">
    <source>
        <dbReference type="Proteomes" id="UP000636755"/>
    </source>
</evidence>
<keyword evidence="4 6" id="KW-0067">ATP-binding</keyword>
<evidence type="ECO:0000313" key="6">
    <source>
        <dbReference type="EMBL" id="MBC5728335.1"/>
    </source>
</evidence>
<organism evidence="6 7">
    <name type="scientific">Ruminococcus intestinalis</name>
    <dbReference type="NCBI Taxonomy" id="2763066"/>
    <lineage>
        <taxon>Bacteria</taxon>
        <taxon>Bacillati</taxon>
        <taxon>Bacillota</taxon>
        <taxon>Clostridia</taxon>
        <taxon>Eubacteriales</taxon>
        <taxon>Oscillospiraceae</taxon>
        <taxon>Ruminococcus</taxon>
    </lineage>
</organism>
<proteinExistence type="inferred from homology"/>
<keyword evidence="7" id="KW-1185">Reference proteome</keyword>
<dbReference type="Gene3D" id="3.40.50.300">
    <property type="entry name" value="P-loop containing nucleotide triphosphate hydrolases"/>
    <property type="match status" value="1"/>
</dbReference>
<dbReference type="PANTHER" id="PTHR43335:SF8">
    <property type="entry name" value="ABC TRANSPORTER, ATP-BINDING PROTEIN"/>
    <property type="match status" value="1"/>
</dbReference>
<reference evidence="6 7" key="1">
    <citation type="submission" date="2020-08" db="EMBL/GenBank/DDBJ databases">
        <title>Genome public.</title>
        <authorList>
            <person name="Liu C."/>
            <person name="Sun Q."/>
        </authorList>
    </citation>
    <scope>NUCLEOTIDE SEQUENCE [LARGE SCALE GENOMIC DNA]</scope>
    <source>
        <strain evidence="6 7">NSJ-71</strain>
    </source>
</reference>
<feature type="domain" description="ABC transporter" evidence="5">
    <location>
        <begin position="5"/>
        <end position="229"/>
    </location>
</feature>
<dbReference type="InterPro" id="IPR027417">
    <property type="entry name" value="P-loop_NTPase"/>
</dbReference>
<keyword evidence="2" id="KW-0813">Transport</keyword>
<comment type="caution">
    <text evidence="6">The sequence shown here is derived from an EMBL/GenBank/DDBJ whole genome shotgun (WGS) entry which is preliminary data.</text>
</comment>
<dbReference type="GO" id="GO:0005524">
    <property type="term" value="F:ATP binding"/>
    <property type="evidence" value="ECO:0007669"/>
    <property type="project" value="UniProtKB-KW"/>
</dbReference>
<evidence type="ECO:0000256" key="2">
    <source>
        <dbReference type="ARBA" id="ARBA00022448"/>
    </source>
</evidence>
<gene>
    <name evidence="6" type="ORF">H8R91_07365</name>
</gene>
<protein>
    <submittedName>
        <fullName evidence="6">ATP-binding cassette domain-containing protein</fullName>
    </submittedName>
</protein>
<evidence type="ECO:0000256" key="4">
    <source>
        <dbReference type="ARBA" id="ARBA00022840"/>
    </source>
</evidence>
<evidence type="ECO:0000256" key="1">
    <source>
        <dbReference type="ARBA" id="ARBA00005417"/>
    </source>
</evidence>
<keyword evidence="3" id="KW-0547">Nucleotide-binding</keyword>
<dbReference type="PROSITE" id="PS00211">
    <property type="entry name" value="ABC_TRANSPORTER_1"/>
    <property type="match status" value="1"/>
</dbReference>
<dbReference type="InterPro" id="IPR003593">
    <property type="entry name" value="AAA+_ATPase"/>
</dbReference>
<dbReference type="PANTHER" id="PTHR43335">
    <property type="entry name" value="ABC TRANSPORTER, ATP-BINDING PROTEIN"/>
    <property type="match status" value="1"/>
</dbReference>
<dbReference type="Proteomes" id="UP000636755">
    <property type="component" value="Unassembled WGS sequence"/>
</dbReference>
<comment type="similarity">
    <text evidence="1">Belongs to the ABC transporter superfamily.</text>
</comment>